<organism evidence="1 2">
    <name type="scientific">Metabacillus flavus</name>
    <dbReference type="NCBI Taxonomy" id="2823519"/>
    <lineage>
        <taxon>Bacteria</taxon>
        <taxon>Bacillati</taxon>
        <taxon>Bacillota</taxon>
        <taxon>Bacilli</taxon>
        <taxon>Bacillales</taxon>
        <taxon>Bacillaceae</taxon>
        <taxon>Metabacillus</taxon>
    </lineage>
</organism>
<evidence type="ECO:0000313" key="1">
    <source>
        <dbReference type="EMBL" id="MBS2971022.1"/>
    </source>
</evidence>
<dbReference type="RefSeq" id="WP_211561865.1">
    <property type="nucleotide sequence ID" value="NZ_JAGVRK010000001.1"/>
</dbReference>
<keyword evidence="2" id="KW-1185">Reference proteome</keyword>
<sequence>MDGTWLLETGLEMKNDRHFQQLDDESFFDQRHLMPCPLKTKLTPEREEQGI</sequence>
<reference evidence="1 2" key="1">
    <citation type="submission" date="2021-04" db="EMBL/GenBank/DDBJ databases">
        <title>Metabacillus sp. strain KIGAM252 whole genome sequence.</title>
        <authorList>
            <person name="Seo M.-J."/>
            <person name="Cho E.-S."/>
            <person name="Hwang C.Y."/>
            <person name="Yoon D.J."/>
        </authorList>
    </citation>
    <scope>NUCLEOTIDE SEQUENCE [LARGE SCALE GENOMIC DNA]</scope>
    <source>
        <strain evidence="1 2">KIGAM252</strain>
    </source>
</reference>
<name>A0ABS5LJX0_9BACI</name>
<evidence type="ECO:0000313" key="2">
    <source>
        <dbReference type="Proteomes" id="UP000682403"/>
    </source>
</evidence>
<protein>
    <submittedName>
        <fullName evidence="1">Uncharacterized protein</fullName>
    </submittedName>
</protein>
<gene>
    <name evidence="1" type="ORF">J9317_19955</name>
</gene>
<proteinExistence type="predicted"/>
<accession>A0ABS5LJX0</accession>
<dbReference type="Proteomes" id="UP000682403">
    <property type="component" value="Unassembled WGS sequence"/>
</dbReference>
<comment type="caution">
    <text evidence="1">The sequence shown here is derived from an EMBL/GenBank/DDBJ whole genome shotgun (WGS) entry which is preliminary data.</text>
</comment>
<dbReference type="EMBL" id="JAGVRK010000001">
    <property type="protein sequence ID" value="MBS2971022.1"/>
    <property type="molecule type" value="Genomic_DNA"/>
</dbReference>